<protein>
    <recommendedName>
        <fullName evidence="3">Lipocalin-like domain-containing protein</fullName>
    </recommendedName>
</protein>
<reference evidence="1" key="2">
    <citation type="submission" date="2014-09" db="EMBL/GenBank/DDBJ databases">
        <title>Criblamydia sequanensis harbors a mega-plasmid encoding arsenite resistance.</title>
        <authorList>
            <person name="Bertelli C."/>
            <person name="Goesmann A."/>
            <person name="Greub G."/>
        </authorList>
    </citation>
    <scope>NUCLEOTIDE SEQUENCE [LARGE SCALE GENOMIC DNA]</scope>
    <source>
        <strain evidence="1">CRIB-18</strain>
    </source>
</reference>
<gene>
    <name evidence="1" type="ORF">CSEC_0349</name>
</gene>
<comment type="caution">
    <text evidence="1">The sequence shown here is derived from an EMBL/GenBank/DDBJ whole genome shotgun (WGS) entry which is preliminary data.</text>
</comment>
<name>A0A090D0T5_9BACT</name>
<dbReference type="OrthoDB" id="21231at2"/>
<evidence type="ECO:0000313" key="1">
    <source>
        <dbReference type="EMBL" id="CDR33188.1"/>
    </source>
</evidence>
<dbReference type="Proteomes" id="UP000031552">
    <property type="component" value="Unassembled WGS sequence"/>
</dbReference>
<dbReference type="EMBL" id="CCEJ010000001">
    <property type="protein sequence ID" value="CDR33188.1"/>
    <property type="molecule type" value="Genomic_DNA"/>
</dbReference>
<dbReference type="RefSeq" id="WP_041016666.1">
    <property type="nucleotide sequence ID" value="NZ_CCEJ010000001.1"/>
</dbReference>
<accession>A0A090D0T5</accession>
<proteinExistence type="predicted"/>
<dbReference type="eggNOG" id="ENOG50301YY">
    <property type="taxonomic scope" value="Bacteria"/>
</dbReference>
<evidence type="ECO:0000313" key="2">
    <source>
        <dbReference type="Proteomes" id="UP000031552"/>
    </source>
</evidence>
<organism evidence="1 2">
    <name type="scientific">Candidatus Criblamydia sequanensis CRIB-18</name>
    <dbReference type="NCBI Taxonomy" id="1437425"/>
    <lineage>
        <taxon>Bacteria</taxon>
        <taxon>Pseudomonadati</taxon>
        <taxon>Chlamydiota</taxon>
        <taxon>Chlamydiia</taxon>
        <taxon>Parachlamydiales</taxon>
        <taxon>Candidatus Criblamydiaceae</taxon>
        <taxon>Candidatus Criblamydia</taxon>
    </lineage>
</organism>
<reference evidence="1" key="1">
    <citation type="submission" date="2013-12" db="EMBL/GenBank/DDBJ databases">
        <authorList>
            <person name="Linke B."/>
        </authorList>
    </citation>
    <scope>NUCLEOTIDE SEQUENCE [LARGE SCALE GENOMIC DNA]</scope>
    <source>
        <strain evidence="1">CRIB-18</strain>
    </source>
</reference>
<dbReference type="AlphaFoldDB" id="A0A090D0T5"/>
<keyword evidence="2" id="KW-1185">Reference proteome</keyword>
<evidence type="ECO:0008006" key="3">
    <source>
        <dbReference type="Google" id="ProtNLM"/>
    </source>
</evidence>
<sequence length="131" mass="14870">MSTKKLDQTLLGKWKVIGCQLNGVWLPAPIFEHFIYSFPDTNNFRLDWSELTFPQYVGGFPKSESGKIKIKKGSNQIDLIPSSGPFQGKTFKGIYELDHDILKANFGLPGKDRPCQFSAGQGQVYEIWQRL</sequence>
<dbReference type="STRING" id="1437425.CSEC_0349"/>